<accession>A0A1G1VPZ2</accession>
<dbReference type="STRING" id="1797589.A2784_03620"/>
<sequence>MNIVADLQLHSKYSRAVSKDMVIPVMAAWGRRKGIDLLATGDWTHSLWMVELQANLEEVSEGIFRSKADPDGSRFLLSTEISSIYTQGGRVRRVHTLIFAPGLAVARSINEELLKRGCNLSSDGRPIVGLSCRQLAEIVFSVDEKCLVIPAHAYTPWFSVYGSKGGFDSLEEAFGEYANRIYAVETGLSSDPAMNWRIKELERRAIVSFSDAHSPMKLGREATIFSDKQQVTSDKKEFTYNDIYWAIAERWLGKNEEQLKIDYTVEFYPEEGKYHYTGHRNCGVKGKPGVCPKCGRPLTVGVMDRVDKLASEKIEVIKKTNKDGVMFNYHPTDETRPPYVMLVPLGEILAQVYGLGVGARRVIEEYERLTEYFGGEMKVLTEAKLEELRSVGGEKLAEAMDRVRRQEIVIDPGYDGEYGKVEIWGESSQLSVNSQQMGLF</sequence>
<dbReference type="EMBL" id="MHCH01000024">
    <property type="protein sequence ID" value="OGY17471.1"/>
    <property type="molecule type" value="Genomic_DNA"/>
</dbReference>
<organism evidence="1 2">
    <name type="scientific">Candidatus Chisholmbacteria bacterium RIFCSPHIGHO2_01_FULL_48_12</name>
    <dbReference type="NCBI Taxonomy" id="1797589"/>
    <lineage>
        <taxon>Bacteria</taxon>
        <taxon>Candidatus Chisholmiibacteriota</taxon>
    </lineage>
</organism>
<proteinExistence type="predicted"/>
<dbReference type="InterPro" id="IPR016195">
    <property type="entry name" value="Pol/histidinol_Pase-like"/>
</dbReference>
<dbReference type="PANTHER" id="PTHR40084">
    <property type="entry name" value="PHOSPHOHYDROLASE, PHP FAMILY"/>
    <property type="match status" value="1"/>
</dbReference>
<comment type="caution">
    <text evidence="1">The sequence shown here is derived from an EMBL/GenBank/DDBJ whole genome shotgun (WGS) entry which is preliminary data.</text>
</comment>
<evidence type="ECO:0000313" key="2">
    <source>
        <dbReference type="Proteomes" id="UP000177324"/>
    </source>
</evidence>
<dbReference type="CDD" id="cd19067">
    <property type="entry name" value="PfuEndoQ-like"/>
    <property type="match status" value="1"/>
</dbReference>
<dbReference type="AlphaFoldDB" id="A0A1G1VPZ2"/>
<evidence type="ECO:0000313" key="1">
    <source>
        <dbReference type="EMBL" id="OGY17471.1"/>
    </source>
</evidence>
<gene>
    <name evidence="1" type="ORF">A2784_03620</name>
</gene>
<evidence type="ECO:0008006" key="3">
    <source>
        <dbReference type="Google" id="ProtNLM"/>
    </source>
</evidence>
<dbReference type="SUPFAM" id="SSF89550">
    <property type="entry name" value="PHP domain-like"/>
    <property type="match status" value="1"/>
</dbReference>
<name>A0A1G1VPZ2_9BACT</name>
<dbReference type="PANTHER" id="PTHR40084:SF1">
    <property type="entry name" value="PHOSPHOTRANSFERASE"/>
    <property type="match status" value="1"/>
</dbReference>
<dbReference type="Proteomes" id="UP000177324">
    <property type="component" value="Unassembled WGS sequence"/>
</dbReference>
<reference evidence="1 2" key="1">
    <citation type="journal article" date="2016" name="Nat. Commun.">
        <title>Thousands of microbial genomes shed light on interconnected biogeochemical processes in an aquifer system.</title>
        <authorList>
            <person name="Anantharaman K."/>
            <person name="Brown C.T."/>
            <person name="Hug L.A."/>
            <person name="Sharon I."/>
            <person name="Castelle C.J."/>
            <person name="Probst A.J."/>
            <person name="Thomas B.C."/>
            <person name="Singh A."/>
            <person name="Wilkins M.J."/>
            <person name="Karaoz U."/>
            <person name="Brodie E.L."/>
            <person name="Williams K.H."/>
            <person name="Hubbard S.S."/>
            <person name="Banfield J.F."/>
        </authorList>
    </citation>
    <scope>NUCLEOTIDE SEQUENCE [LARGE SCALE GENOMIC DNA]</scope>
</reference>
<dbReference type="Gene3D" id="3.20.20.140">
    <property type="entry name" value="Metal-dependent hydrolases"/>
    <property type="match status" value="1"/>
</dbReference>
<protein>
    <recommendedName>
        <fullName evidence="3">DNA helicase UvrD</fullName>
    </recommendedName>
</protein>